<gene>
    <name evidence="6" type="ORF">GCM10008938_32460</name>
</gene>
<evidence type="ECO:0000256" key="4">
    <source>
        <dbReference type="PROSITE-ProRule" id="PRU00339"/>
    </source>
</evidence>
<dbReference type="InterPro" id="IPR027417">
    <property type="entry name" value="P-loop_NTPase"/>
</dbReference>
<accession>A0ABQ2D496</accession>
<keyword evidence="1" id="KW-0547">Nucleotide-binding</keyword>
<dbReference type="EMBL" id="BMOD01000013">
    <property type="protein sequence ID" value="GGJ43668.1"/>
    <property type="molecule type" value="Genomic_DNA"/>
</dbReference>
<keyword evidence="2" id="KW-0067">ATP-binding</keyword>
<keyword evidence="4" id="KW-0802">TPR repeat</keyword>
<dbReference type="Pfam" id="PF13191">
    <property type="entry name" value="AAA_16"/>
    <property type="match status" value="1"/>
</dbReference>
<dbReference type="SUPFAM" id="SSF46894">
    <property type="entry name" value="C-terminal effector domain of the bipartite response regulators"/>
    <property type="match status" value="1"/>
</dbReference>
<dbReference type="InterPro" id="IPR001867">
    <property type="entry name" value="OmpR/PhoB-type_DNA-bd"/>
</dbReference>
<feature type="domain" description="OmpR/PhoB-type" evidence="5">
    <location>
        <begin position="18"/>
        <end position="90"/>
    </location>
</feature>
<evidence type="ECO:0000259" key="5">
    <source>
        <dbReference type="SMART" id="SM00862"/>
    </source>
</evidence>
<dbReference type="InterPro" id="IPR041664">
    <property type="entry name" value="AAA_16"/>
</dbReference>
<dbReference type="PANTHER" id="PTHR16305">
    <property type="entry name" value="TESTICULAR SOLUBLE ADENYLYL CYCLASE"/>
    <property type="match status" value="1"/>
</dbReference>
<evidence type="ECO:0000256" key="2">
    <source>
        <dbReference type="ARBA" id="ARBA00022840"/>
    </source>
</evidence>
<sequence length="986" mass="110447">MAPLHLHLLGSPRIIRENQTLTLPSRKAWLLLAYLLVERRPCAREQLAGLFWPDSEPEVARSALRNLLSQLRKVLEDRLEVQGNLVGLQLQPGDTHDLQEAHLPAGPLLHGLEVPEEGLLQDWLQHTRHTAQARQSLLLAERTRQAFQAGRWPEAVQWAKQRFYLDPGDPDACVLLMQVQASAASLMEAEHAFEMHRQHLHLLGLQVSQQVQDALQTYKMKPAASPGQSGQVALSGRQRELETLHLQFQQVRVQQGQAVMVLGEPGIGKSRLSEEAVQRFEKLGAWVLRARAQEGDAILPDALSVDLLRNLVQGDLEPLREMLPEHLRTLQVLWPQLSSHMGLKSPGATGEPLNRSRLRDALLDLLQQASDRPVVVFFDDLQWADQSSLGVWEFVLSRAVHSQRILVLTTVRTENLSQVTPWWSRIGRFMHPRRMVLQVLAEGDLQGWAAVLHGPDRDRVLRFLFSHTQGHPLYLKELLQDLIDQGLLEVQGQHLQLTPLGQNQLETTRSSGVEHAIEGRLCRLGGCALQLFQCSVVLGQPEGFDTLLQLSRLGEDEALDALDELLQAGLLVEQGGRYLCSHDRVRSFTLEHVPPERRKRLHRRVLEVLPDHPPAFLGKHAALAQMGEVALSHWQEAAQVARQVGALSELAAALQAQLEWTTEPSARAEVLLQCAEALDPLDRVDEQQAAGSEALHLARQLQDVPLTVRALLRLAWVLQHHDLLESRRVAEEALDLARSTPDGLLVASSLQALARTYRHEDPDHGLKMQEEALVLLRAAGDPRRLAYGCINLAYALRAAGHWDRMRSALEEVLHQTELAPEDGGLLVLRASAQHVLGIEFRQRNDVQTARQHFEQSLQLQERLKVGAPMATQVELAVLQAAEGDTDLAEKAVLDWIRQDHLQWEPSSRRYALVLLAEVRHHQGRNTEAARLLGTVQNAGAVGPQYWRVNQLLQWVRARLPAGQFQEALQHGQGLTVDHVLVQSLGG</sequence>
<dbReference type="SMART" id="SM00862">
    <property type="entry name" value="Trans_reg_C"/>
    <property type="match status" value="1"/>
</dbReference>
<dbReference type="Proteomes" id="UP000632222">
    <property type="component" value="Unassembled WGS sequence"/>
</dbReference>
<dbReference type="PROSITE" id="PS50005">
    <property type="entry name" value="TPR"/>
    <property type="match status" value="1"/>
</dbReference>
<organism evidence="6 7">
    <name type="scientific">Deinococcus roseus</name>
    <dbReference type="NCBI Taxonomy" id="392414"/>
    <lineage>
        <taxon>Bacteria</taxon>
        <taxon>Thermotogati</taxon>
        <taxon>Deinococcota</taxon>
        <taxon>Deinococci</taxon>
        <taxon>Deinococcales</taxon>
        <taxon>Deinococcaceae</taxon>
        <taxon>Deinococcus</taxon>
    </lineage>
</organism>
<dbReference type="Gene3D" id="1.25.40.10">
    <property type="entry name" value="Tetratricopeptide repeat domain"/>
    <property type="match status" value="2"/>
</dbReference>
<keyword evidence="3" id="KW-0238">DNA-binding</keyword>
<protein>
    <submittedName>
        <fullName evidence="6">Transcriptional activator</fullName>
    </submittedName>
</protein>
<keyword evidence="7" id="KW-1185">Reference proteome</keyword>
<comment type="caution">
    <text evidence="6">The sequence shown here is derived from an EMBL/GenBank/DDBJ whole genome shotgun (WGS) entry which is preliminary data.</text>
</comment>
<proteinExistence type="predicted"/>
<dbReference type="PANTHER" id="PTHR16305:SF28">
    <property type="entry name" value="GUANYLATE CYCLASE DOMAIN-CONTAINING PROTEIN"/>
    <property type="match status" value="1"/>
</dbReference>
<feature type="repeat" description="TPR" evidence="4">
    <location>
        <begin position="830"/>
        <end position="863"/>
    </location>
</feature>
<dbReference type="InterPro" id="IPR019734">
    <property type="entry name" value="TPR_rpt"/>
</dbReference>
<dbReference type="InterPro" id="IPR036388">
    <property type="entry name" value="WH-like_DNA-bd_sf"/>
</dbReference>
<evidence type="ECO:0000313" key="7">
    <source>
        <dbReference type="Proteomes" id="UP000632222"/>
    </source>
</evidence>
<evidence type="ECO:0000313" key="6">
    <source>
        <dbReference type="EMBL" id="GGJ43668.1"/>
    </source>
</evidence>
<dbReference type="InterPro" id="IPR011990">
    <property type="entry name" value="TPR-like_helical_dom_sf"/>
</dbReference>
<dbReference type="InterPro" id="IPR016032">
    <property type="entry name" value="Sig_transdc_resp-reg_C-effctor"/>
</dbReference>
<reference evidence="7" key="1">
    <citation type="journal article" date="2019" name="Int. J. Syst. Evol. Microbiol.">
        <title>The Global Catalogue of Microorganisms (GCM) 10K type strain sequencing project: providing services to taxonomists for standard genome sequencing and annotation.</title>
        <authorList>
            <consortium name="The Broad Institute Genomics Platform"/>
            <consortium name="The Broad Institute Genome Sequencing Center for Infectious Disease"/>
            <person name="Wu L."/>
            <person name="Ma J."/>
        </authorList>
    </citation>
    <scope>NUCLEOTIDE SEQUENCE [LARGE SCALE GENOMIC DNA]</scope>
    <source>
        <strain evidence="7">JCM 14370</strain>
    </source>
</reference>
<name>A0ABQ2D496_9DEIO</name>
<evidence type="ECO:0000256" key="3">
    <source>
        <dbReference type="ARBA" id="ARBA00023125"/>
    </source>
</evidence>
<dbReference type="SUPFAM" id="SSF48452">
    <property type="entry name" value="TPR-like"/>
    <property type="match status" value="2"/>
</dbReference>
<dbReference type="RefSeq" id="WP_189004205.1">
    <property type="nucleotide sequence ID" value="NZ_BMOD01000013.1"/>
</dbReference>
<dbReference type="Gene3D" id="3.40.50.300">
    <property type="entry name" value="P-loop containing nucleotide triphosphate hydrolases"/>
    <property type="match status" value="1"/>
</dbReference>
<dbReference type="Gene3D" id="1.10.10.10">
    <property type="entry name" value="Winged helix-like DNA-binding domain superfamily/Winged helix DNA-binding domain"/>
    <property type="match status" value="1"/>
</dbReference>
<evidence type="ECO:0000256" key="1">
    <source>
        <dbReference type="ARBA" id="ARBA00022741"/>
    </source>
</evidence>
<dbReference type="SUPFAM" id="SSF52540">
    <property type="entry name" value="P-loop containing nucleoside triphosphate hydrolases"/>
    <property type="match status" value="1"/>
</dbReference>